<dbReference type="Pfam" id="PF03621">
    <property type="entry name" value="MbtH"/>
    <property type="match status" value="1"/>
</dbReference>
<feature type="compositionally biased region" description="Polar residues" evidence="1">
    <location>
        <begin position="380"/>
        <end position="405"/>
    </location>
</feature>
<dbReference type="InterPro" id="IPR023213">
    <property type="entry name" value="CAT-like_dom_sf"/>
</dbReference>
<dbReference type="GO" id="GO:0016779">
    <property type="term" value="F:nucleotidyltransferase activity"/>
    <property type="evidence" value="ECO:0007669"/>
    <property type="project" value="UniProtKB-KW"/>
</dbReference>
<dbReference type="InterPro" id="IPR001242">
    <property type="entry name" value="Condensation_dom"/>
</dbReference>
<sequence>MAFSNPFDDPQGAFYILRNAQGQFSLWPQQCVLPAGWDIVCQPQSQASCQQWLEAHWRTLTPTNFYPVAGGTMSQHLPLVAAQPGIWMAEKLSELPSAWSVAHYVELTGEVDSPLLARAVVAGLAQADTLRMRFTEDNGEVWQWVDDALTFELPEIIDLRTNIDPHGTAQALMQADLQQDLRVDSGKPLVFHQLIQVADNRWYWYQRYHHLLVDGFSFPAITRQIANIYCTWLRGEPTPASPFTPFADVVEEYQQYRESEAWQRDAAFWAEQRRQLPPARVTFSGTFTGAQRLGRYSAPETGIYRRGIPPAGYATFRCAAYRFSPCAGSLVAGAIVQSYGLRRRIYLYASTGLGGADGYRTRAQRFAVGYSHCGARNAAGTGNPTGSTTEKNASSSTLRCRTNCP</sequence>
<evidence type="ECO:0000256" key="1">
    <source>
        <dbReference type="SAM" id="MobiDB-lite"/>
    </source>
</evidence>
<evidence type="ECO:0000259" key="2">
    <source>
        <dbReference type="SMART" id="SM00923"/>
    </source>
</evidence>
<evidence type="ECO:0000313" key="3">
    <source>
        <dbReference type="EMBL" id="SPX11410.1"/>
    </source>
</evidence>
<dbReference type="PANTHER" id="PTHR38444">
    <property type="entry name" value="ENTEROBACTIN BIOSYNTHESIS PROTEIN YBDZ"/>
    <property type="match status" value="1"/>
</dbReference>
<dbReference type="Pfam" id="PF00668">
    <property type="entry name" value="Condensation"/>
    <property type="match status" value="1"/>
</dbReference>
<dbReference type="AlphaFoldDB" id="A0A2X1N0U8"/>
<dbReference type="Proteomes" id="UP000250780">
    <property type="component" value="Unassembled WGS sequence"/>
</dbReference>
<dbReference type="FunFam" id="3.30.559.10:FF:000020">
    <property type="entry name" value="Enterobactin synthetase component F"/>
    <property type="match status" value="1"/>
</dbReference>
<dbReference type="EC" id="2.7.7.-" evidence="3"/>
<dbReference type="Gene3D" id="3.30.559.10">
    <property type="entry name" value="Chloramphenicol acetyltransferase-like domain"/>
    <property type="match status" value="1"/>
</dbReference>
<keyword evidence="3" id="KW-0808">Transferase</keyword>
<evidence type="ECO:0000313" key="4">
    <source>
        <dbReference type="Proteomes" id="UP000250780"/>
    </source>
</evidence>
<dbReference type="InterPro" id="IPR038020">
    <property type="entry name" value="MbtH-like_sf"/>
</dbReference>
<dbReference type="InterPro" id="IPR005153">
    <property type="entry name" value="MbtH-like_dom"/>
</dbReference>
<keyword evidence="3" id="KW-0548">Nucleotidyltransferase</keyword>
<dbReference type="InterPro" id="IPR037407">
    <property type="entry name" value="MLP_fam"/>
</dbReference>
<dbReference type="GO" id="GO:0019290">
    <property type="term" value="P:siderophore biosynthetic process"/>
    <property type="evidence" value="ECO:0007669"/>
    <property type="project" value="TreeGrafter"/>
</dbReference>
<protein>
    <submittedName>
        <fullName evidence="3">Enterobactin synthase subunit F</fullName>
        <ecNumber evidence="3">2.7.7.-</ecNumber>
    </submittedName>
</protein>
<name>A0A2X1N0U8_ECOLX</name>
<dbReference type="EMBL" id="UASD01000008">
    <property type="protein sequence ID" value="SPX11410.1"/>
    <property type="molecule type" value="Genomic_DNA"/>
</dbReference>
<dbReference type="SMART" id="SM00923">
    <property type="entry name" value="MbtH"/>
    <property type="match status" value="1"/>
</dbReference>
<proteinExistence type="predicted"/>
<dbReference type="SUPFAM" id="SSF52777">
    <property type="entry name" value="CoA-dependent acyltransferases"/>
    <property type="match status" value="1"/>
</dbReference>
<accession>A0A2X1N0U8</accession>
<dbReference type="GO" id="GO:0005829">
    <property type="term" value="C:cytosol"/>
    <property type="evidence" value="ECO:0007669"/>
    <property type="project" value="TreeGrafter"/>
</dbReference>
<dbReference type="PANTHER" id="PTHR38444:SF1">
    <property type="entry name" value="ENTEROBACTIN BIOSYNTHESIS PROTEIN YBDZ"/>
    <property type="match status" value="1"/>
</dbReference>
<organism evidence="3 4">
    <name type="scientific">Escherichia coli</name>
    <dbReference type="NCBI Taxonomy" id="562"/>
    <lineage>
        <taxon>Bacteria</taxon>
        <taxon>Pseudomonadati</taxon>
        <taxon>Pseudomonadota</taxon>
        <taxon>Gammaproteobacteria</taxon>
        <taxon>Enterobacterales</taxon>
        <taxon>Enterobacteriaceae</taxon>
        <taxon>Escherichia</taxon>
    </lineage>
</organism>
<reference evidence="3 4" key="1">
    <citation type="submission" date="2018-06" db="EMBL/GenBank/DDBJ databases">
        <authorList>
            <consortium name="Pathogen Informatics"/>
            <person name="Doyle S."/>
        </authorList>
    </citation>
    <scope>NUCLEOTIDE SEQUENCE [LARGE SCALE GENOMIC DNA]</scope>
    <source>
        <strain evidence="3 4">NCTC9073</strain>
    </source>
</reference>
<feature type="region of interest" description="Disordered" evidence="1">
    <location>
        <begin position="379"/>
        <end position="405"/>
    </location>
</feature>
<dbReference type="SUPFAM" id="SSF160582">
    <property type="entry name" value="MbtH-like"/>
    <property type="match status" value="1"/>
</dbReference>
<dbReference type="Gene3D" id="3.90.820.10">
    <property type="entry name" value="Structural Genomics, Unknown Function 30-nov-00 1gh9 Mol_id"/>
    <property type="match status" value="1"/>
</dbReference>
<gene>
    <name evidence="3" type="primary">entF_3</name>
    <name evidence="3" type="ORF">NCTC9073_02746</name>
</gene>
<feature type="domain" description="MbtH-like" evidence="2">
    <location>
        <begin position="5"/>
        <end position="55"/>
    </location>
</feature>